<accession>A0A5C5ZTH9</accession>
<dbReference type="RefSeq" id="WP_146398028.1">
    <property type="nucleotide sequence ID" value="NZ_SJPQ01000001.1"/>
</dbReference>
<organism evidence="2 3">
    <name type="scientific">Pseudobythopirellula maris</name>
    <dbReference type="NCBI Taxonomy" id="2527991"/>
    <lineage>
        <taxon>Bacteria</taxon>
        <taxon>Pseudomonadati</taxon>
        <taxon>Planctomycetota</taxon>
        <taxon>Planctomycetia</taxon>
        <taxon>Pirellulales</taxon>
        <taxon>Lacipirellulaceae</taxon>
        <taxon>Pseudobythopirellula</taxon>
    </lineage>
</organism>
<dbReference type="OrthoDB" id="284479at2"/>
<dbReference type="EMBL" id="SJPQ01000001">
    <property type="protein sequence ID" value="TWT90812.1"/>
    <property type="molecule type" value="Genomic_DNA"/>
</dbReference>
<feature type="region of interest" description="Disordered" evidence="1">
    <location>
        <begin position="73"/>
        <end position="93"/>
    </location>
</feature>
<feature type="compositionally biased region" description="Basic residues" evidence="1">
    <location>
        <begin position="73"/>
        <end position="85"/>
    </location>
</feature>
<name>A0A5C5ZTH9_9BACT</name>
<protein>
    <submittedName>
        <fullName evidence="2">Uncharacterized protein</fullName>
    </submittedName>
</protein>
<feature type="compositionally biased region" description="Basic residues" evidence="1">
    <location>
        <begin position="1"/>
        <end position="24"/>
    </location>
</feature>
<proteinExistence type="predicted"/>
<evidence type="ECO:0000313" key="2">
    <source>
        <dbReference type="EMBL" id="TWT90812.1"/>
    </source>
</evidence>
<evidence type="ECO:0000256" key="1">
    <source>
        <dbReference type="SAM" id="MobiDB-lite"/>
    </source>
</evidence>
<keyword evidence="3" id="KW-1185">Reference proteome</keyword>
<gene>
    <name evidence="2" type="ORF">Mal64_12090</name>
</gene>
<reference evidence="2 3" key="1">
    <citation type="submission" date="2019-02" db="EMBL/GenBank/DDBJ databases">
        <title>Deep-cultivation of Planctomycetes and their phenomic and genomic characterization uncovers novel biology.</title>
        <authorList>
            <person name="Wiegand S."/>
            <person name="Jogler M."/>
            <person name="Boedeker C."/>
            <person name="Pinto D."/>
            <person name="Vollmers J."/>
            <person name="Rivas-Marin E."/>
            <person name="Kohn T."/>
            <person name="Peeters S.H."/>
            <person name="Heuer A."/>
            <person name="Rast P."/>
            <person name="Oberbeckmann S."/>
            <person name="Bunk B."/>
            <person name="Jeske O."/>
            <person name="Meyerdierks A."/>
            <person name="Storesund J.E."/>
            <person name="Kallscheuer N."/>
            <person name="Luecker S."/>
            <person name="Lage O.M."/>
            <person name="Pohl T."/>
            <person name="Merkel B.J."/>
            <person name="Hornburger P."/>
            <person name="Mueller R.-W."/>
            <person name="Bruemmer F."/>
            <person name="Labrenz M."/>
            <person name="Spormann A.M."/>
            <person name="Op Den Camp H."/>
            <person name="Overmann J."/>
            <person name="Amann R."/>
            <person name="Jetten M.S.M."/>
            <person name="Mascher T."/>
            <person name="Medema M.H."/>
            <person name="Devos D.P."/>
            <person name="Kaster A.-K."/>
            <person name="Ovreas L."/>
            <person name="Rohde M."/>
            <person name="Galperin M.Y."/>
            <person name="Jogler C."/>
        </authorList>
    </citation>
    <scope>NUCLEOTIDE SEQUENCE [LARGE SCALE GENOMIC DNA]</scope>
    <source>
        <strain evidence="2 3">Mal64</strain>
    </source>
</reference>
<dbReference type="AlphaFoldDB" id="A0A5C5ZTH9"/>
<comment type="caution">
    <text evidence="2">The sequence shown here is derived from an EMBL/GenBank/DDBJ whole genome shotgun (WGS) entry which is preliminary data.</text>
</comment>
<feature type="region of interest" description="Disordered" evidence="1">
    <location>
        <begin position="1"/>
        <end position="33"/>
    </location>
</feature>
<dbReference type="Proteomes" id="UP000315440">
    <property type="component" value="Unassembled WGS sequence"/>
</dbReference>
<evidence type="ECO:0000313" key="3">
    <source>
        <dbReference type="Proteomes" id="UP000315440"/>
    </source>
</evidence>
<sequence>MAKTASKKVASKKPVKKRVKRGRKPGAPNMSEAAREYLRENPSAGPKEVCEAVEKKTGMKLAPALVSNVKARMFGKKPGGKRGPKKSSGGGADQVSLSALLDARDFAAKCGGVDQAVAVLKTLDKLS</sequence>